<comment type="caution">
    <text evidence="6">The sequence shown here is derived from an EMBL/GenBank/DDBJ whole genome shotgun (WGS) entry which is preliminary data.</text>
</comment>
<keyword evidence="1" id="KW-0479">Metal-binding</keyword>
<organism evidence="6 7">
    <name type="scientific">Xylaria grammica</name>
    <dbReference type="NCBI Taxonomy" id="363999"/>
    <lineage>
        <taxon>Eukaryota</taxon>
        <taxon>Fungi</taxon>
        <taxon>Dikarya</taxon>
        <taxon>Ascomycota</taxon>
        <taxon>Pezizomycotina</taxon>
        <taxon>Sordariomycetes</taxon>
        <taxon>Xylariomycetidae</taxon>
        <taxon>Xylariales</taxon>
        <taxon>Xylariaceae</taxon>
        <taxon>Xylaria</taxon>
    </lineage>
</organism>
<dbReference type="InterPro" id="IPR050067">
    <property type="entry name" value="IPM_dehydratase_rel_enz"/>
</dbReference>
<dbReference type="Gene3D" id="3.30.499.10">
    <property type="entry name" value="Aconitase, domain 3"/>
    <property type="match status" value="2"/>
</dbReference>
<dbReference type="GO" id="GO:0046872">
    <property type="term" value="F:metal ion binding"/>
    <property type="evidence" value="ECO:0007669"/>
    <property type="project" value="UniProtKB-KW"/>
</dbReference>
<keyword evidence="7" id="KW-1185">Reference proteome</keyword>
<dbReference type="Pfam" id="PF00330">
    <property type="entry name" value="Aconitase"/>
    <property type="match status" value="1"/>
</dbReference>
<dbReference type="GO" id="GO:0051536">
    <property type="term" value="F:iron-sulfur cluster binding"/>
    <property type="evidence" value="ECO:0007669"/>
    <property type="project" value="UniProtKB-KW"/>
</dbReference>
<accession>A0A439CX52</accession>
<dbReference type="Proteomes" id="UP000286045">
    <property type="component" value="Unassembled WGS sequence"/>
</dbReference>
<dbReference type="InterPro" id="IPR015931">
    <property type="entry name" value="Acnase/IPM_dHydase_lsu_aba_1/3"/>
</dbReference>
<name>A0A439CX52_9PEZI</name>
<gene>
    <name evidence="6" type="ORF">EKO27_g8390</name>
</gene>
<protein>
    <recommendedName>
        <fullName evidence="5">Aconitase/3-isopropylmalate dehydratase large subunit alpha/beta/alpha domain-containing protein</fullName>
    </recommendedName>
</protein>
<dbReference type="STRING" id="363999.A0A439CX52"/>
<dbReference type="InterPro" id="IPR036008">
    <property type="entry name" value="Aconitase_4Fe-4S_dom"/>
</dbReference>
<dbReference type="InterPro" id="IPR001030">
    <property type="entry name" value="Acoase/IPM_deHydtase_lsu_aba"/>
</dbReference>
<dbReference type="EMBL" id="RYZI01000314">
    <property type="protein sequence ID" value="RWA06720.1"/>
    <property type="molecule type" value="Genomic_DNA"/>
</dbReference>
<evidence type="ECO:0000313" key="7">
    <source>
        <dbReference type="Proteomes" id="UP000286045"/>
    </source>
</evidence>
<keyword evidence="2" id="KW-0408">Iron</keyword>
<keyword evidence="3" id="KW-0411">Iron-sulfur</keyword>
<keyword evidence="4" id="KW-0456">Lyase</keyword>
<dbReference type="GO" id="GO:0043436">
    <property type="term" value="P:oxoacid metabolic process"/>
    <property type="evidence" value="ECO:0007669"/>
    <property type="project" value="UniProtKB-ARBA"/>
</dbReference>
<evidence type="ECO:0000256" key="4">
    <source>
        <dbReference type="ARBA" id="ARBA00023239"/>
    </source>
</evidence>
<dbReference type="AlphaFoldDB" id="A0A439CX52"/>
<feature type="domain" description="Aconitase/3-isopropylmalate dehydratase large subunit alpha/beta/alpha" evidence="5">
    <location>
        <begin position="27"/>
        <end position="375"/>
    </location>
</feature>
<evidence type="ECO:0000313" key="6">
    <source>
        <dbReference type="EMBL" id="RWA06720.1"/>
    </source>
</evidence>
<dbReference type="SUPFAM" id="SSF53732">
    <property type="entry name" value="Aconitase iron-sulfur domain"/>
    <property type="match status" value="1"/>
</dbReference>
<evidence type="ECO:0000259" key="5">
    <source>
        <dbReference type="Pfam" id="PF00330"/>
    </source>
</evidence>
<sequence length="543" mass="57961">MTHDNSWPVVTTVVTKFTSIGATKIYNNRQIVIALDHDVQNRSESNLEKYGNIENFARQHGVDFYPAGRGIGHQIMIEEGYAWPGTLTVASDSHSNMYRGVAALGTPVTWWQIPPIAKVTLTSLPPQGVTGKDVIIALCGSFKQDEVLNHAIEFTGSELTLSSLPIDDRLTISNMTTEWGAVANLGGKARITHNKVEELFRDPLRPDPGATYAKSLYLNLSTLSLFVSGPNSVKVATPVKDLEAQGIKINNAYLVSCTNSRASDTTAAANVFREAAKGGPIPKIAPGVEFYISASSLPEQEIAEQSGDWRVLLDAGCIENPASCNACIGLGRGLLKPGDVSISTSNRNWNGRMGSTLAKAYLASPEVVAASALKGEIAGPGGYRRPEGVEKVIIGEGSGDAEVDRAVSVVDALESLVAETESMISSAKKSFESSPVAATGAVGNAIIDATVNLAADQTGETLIEVLPGFPEKVSGEIVFYDADNINKDGIYPGKYTYRDNITRDIMAGGETWSQKVGELPPNVQEIVAMGGLEKWVKYQISRA</sequence>
<dbReference type="PANTHER" id="PTHR43822:SF2">
    <property type="entry name" value="HOMOACONITASE, MITOCHONDRIAL"/>
    <property type="match status" value="1"/>
</dbReference>
<evidence type="ECO:0000256" key="2">
    <source>
        <dbReference type="ARBA" id="ARBA00023004"/>
    </source>
</evidence>
<dbReference type="PANTHER" id="PTHR43822">
    <property type="entry name" value="HOMOACONITASE, MITOCHONDRIAL-RELATED"/>
    <property type="match status" value="1"/>
</dbReference>
<reference evidence="6 7" key="1">
    <citation type="submission" date="2018-12" db="EMBL/GenBank/DDBJ databases">
        <title>Draft genome sequence of Xylaria grammica IHI A82.</title>
        <authorList>
            <person name="Buettner E."/>
            <person name="Kellner H."/>
        </authorList>
    </citation>
    <scope>NUCLEOTIDE SEQUENCE [LARGE SCALE GENOMIC DNA]</scope>
    <source>
        <strain evidence="6 7">IHI A82</strain>
    </source>
</reference>
<evidence type="ECO:0000256" key="1">
    <source>
        <dbReference type="ARBA" id="ARBA00022723"/>
    </source>
</evidence>
<dbReference type="GO" id="GO:0016829">
    <property type="term" value="F:lyase activity"/>
    <property type="evidence" value="ECO:0007669"/>
    <property type="project" value="UniProtKB-KW"/>
</dbReference>
<proteinExistence type="predicted"/>
<evidence type="ECO:0000256" key="3">
    <source>
        <dbReference type="ARBA" id="ARBA00023014"/>
    </source>
</evidence>